<dbReference type="SUPFAM" id="SSF53271">
    <property type="entry name" value="PRTase-like"/>
    <property type="match status" value="2"/>
</dbReference>
<feature type="domain" description="Ribose-phosphate pyrophosphokinase N-terminal" evidence="8">
    <location>
        <begin position="16"/>
        <end position="135"/>
    </location>
</feature>
<dbReference type="NCBIfam" id="TIGR01251">
    <property type="entry name" value="ribP_PPkin"/>
    <property type="match status" value="1"/>
</dbReference>
<reference evidence="9 10" key="1">
    <citation type="submission" date="2023-08" db="EMBL/GenBank/DDBJ databases">
        <title>Oxalobacteraceae gen .nov., isolated from river sludge outside the plant.</title>
        <authorList>
            <person name="Zhao S.Y."/>
        </authorList>
    </citation>
    <scope>NUCLEOTIDE SEQUENCE [LARGE SCALE GENOMIC DNA]</scope>
    <source>
        <strain evidence="9 10">R-40</strain>
    </source>
</reference>
<protein>
    <recommendedName>
        <fullName evidence="1">ribose-phosphate diphosphokinase</fullName>
        <ecNumber evidence="1">2.7.6.1</ecNumber>
    </recommendedName>
</protein>
<evidence type="ECO:0000256" key="4">
    <source>
        <dbReference type="ARBA" id="ARBA00022741"/>
    </source>
</evidence>
<comment type="caution">
    <text evidence="9">The sequence shown here is derived from an EMBL/GenBank/DDBJ whole genome shotgun (WGS) entry which is preliminary data.</text>
</comment>
<sequence length="337" mass="36857">MPEFLSCLGIQSDDLILFALKGSEGFGDSVARHLGIALGEHEERDFEDGEHKSRPLINVRDKDVFILHSLYGDATHSCNDKLCRLLFFIGAVKDAGAARITAVVPYLAYARKDQKSQPRDPTTTRYVAQLLEACGVDAVVTMDVHNRAAFQNAFRCRTEHLEARKLFVEYVCDLVRHYDLVIVSPDAGGIKRVELFRRSLEGILSRPIDSAFAEKYRSHDVVSGDRLIGNVDGKLAIIFDDLISTGTTIARTARACAEHGAAKVVAAATHGLFSGKADTVLADPALEKIIVCDTVPAMSRLKDDAVRSKLTVLGCAPFFADAISRMHTGRSIVELLS</sequence>
<dbReference type="EMBL" id="JAUYVH010000007">
    <property type="protein sequence ID" value="MDQ9171234.1"/>
    <property type="molecule type" value="Genomic_DNA"/>
</dbReference>
<dbReference type="RefSeq" id="WP_338437168.1">
    <property type="nucleotide sequence ID" value="NZ_JAUYVH010000007.1"/>
</dbReference>
<dbReference type="EC" id="2.7.6.1" evidence="1"/>
<keyword evidence="10" id="KW-1185">Reference proteome</keyword>
<keyword evidence="6" id="KW-0067">ATP-binding</keyword>
<dbReference type="Pfam" id="PF14572">
    <property type="entry name" value="Pribosyl_synth"/>
    <property type="match status" value="1"/>
</dbReference>
<evidence type="ECO:0000259" key="8">
    <source>
        <dbReference type="Pfam" id="PF13793"/>
    </source>
</evidence>
<dbReference type="Gene3D" id="3.40.50.2020">
    <property type="match status" value="2"/>
</dbReference>
<dbReference type="GO" id="GO:0004749">
    <property type="term" value="F:ribose phosphate diphosphokinase activity"/>
    <property type="evidence" value="ECO:0007669"/>
    <property type="project" value="UniProtKB-EC"/>
</dbReference>
<dbReference type="SMART" id="SM01400">
    <property type="entry name" value="Pribosyltran_N"/>
    <property type="match status" value="1"/>
</dbReference>
<evidence type="ECO:0000313" key="10">
    <source>
        <dbReference type="Proteomes" id="UP001225596"/>
    </source>
</evidence>
<evidence type="ECO:0000256" key="2">
    <source>
        <dbReference type="ARBA" id="ARBA00022679"/>
    </source>
</evidence>
<organism evidence="9 10">
    <name type="scientific">Keguizhuia sedimenti</name>
    <dbReference type="NCBI Taxonomy" id="3064264"/>
    <lineage>
        <taxon>Bacteria</taxon>
        <taxon>Pseudomonadati</taxon>
        <taxon>Pseudomonadota</taxon>
        <taxon>Betaproteobacteria</taxon>
        <taxon>Burkholderiales</taxon>
        <taxon>Oxalobacteraceae</taxon>
        <taxon>Keguizhuia</taxon>
    </lineage>
</organism>
<keyword evidence="4" id="KW-0547">Nucleotide-binding</keyword>
<accession>A0ABU1BQU6</accession>
<comment type="catalytic activity">
    <reaction evidence="7">
        <text>D-ribose 5-phosphate + ATP = 5-phospho-alpha-D-ribose 1-diphosphate + AMP + H(+)</text>
        <dbReference type="Rhea" id="RHEA:15609"/>
        <dbReference type="ChEBI" id="CHEBI:15378"/>
        <dbReference type="ChEBI" id="CHEBI:30616"/>
        <dbReference type="ChEBI" id="CHEBI:58017"/>
        <dbReference type="ChEBI" id="CHEBI:78346"/>
        <dbReference type="ChEBI" id="CHEBI:456215"/>
        <dbReference type="EC" id="2.7.6.1"/>
    </reaction>
</comment>
<dbReference type="CDD" id="cd06223">
    <property type="entry name" value="PRTases_typeI"/>
    <property type="match status" value="1"/>
</dbReference>
<evidence type="ECO:0000313" key="9">
    <source>
        <dbReference type="EMBL" id="MDQ9171234.1"/>
    </source>
</evidence>
<dbReference type="PANTHER" id="PTHR10210">
    <property type="entry name" value="RIBOSE-PHOSPHATE DIPHOSPHOKINASE FAMILY MEMBER"/>
    <property type="match status" value="1"/>
</dbReference>
<keyword evidence="5" id="KW-0418">Kinase</keyword>
<dbReference type="PANTHER" id="PTHR10210:SF32">
    <property type="entry name" value="RIBOSE-PHOSPHATE PYROPHOSPHOKINASE 2"/>
    <property type="match status" value="1"/>
</dbReference>
<dbReference type="InterPro" id="IPR000836">
    <property type="entry name" value="PRTase_dom"/>
</dbReference>
<dbReference type="InterPro" id="IPR029099">
    <property type="entry name" value="Pribosyltran_N"/>
</dbReference>
<proteinExistence type="predicted"/>
<keyword evidence="3" id="KW-0545">Nucleotide biosynthesis</keyword>
<evidence type="ECO:0000256" key="7">
    <source>
        <dbReference type="ARBA" id="ARBA00049535"/>
    </source>
</evidence>
<dbReference type="InterPro" id="IPR029057">
    <property type="entry name" value="PRTase-like"/>
</dbReference>
<evidence type="ECO:0000256" key="5">
    <source>
        <dbReference type="ARBA" id="ARBA00022777"/>
    </source>
</evidence>
<evidence type="ECO:0000256" key="1">
    <source>
        <dbReference type="ARBA" id="ARBA00013247"/>
    </source>
</evidence>
<dbReference type="Proteomes" id="UP001225596">
    <property type="component" value="Unassembled WGS sequence"/>
</dbReference>
<dbReference type="InterPro" id="IPR005946">
    <property type="entry name" value="Rib-P_diPkinase"/>
</dbReference>
<name>A0ABU1BQU6_9BURK</name>
<dbReference type="Pfam" id="PF13793">
    <property type="entry name" value="Pribosyltran_N"/>
    <property type="match status" value="1"/>
</dbReference>
<keyword evidence="2 9" id="KW-0808">Transferase</keyword>
<gene>
    <name evidence="9" type="ORF">Q8A64_12540</name>
</gene>
<evidence type="ECO:0000256" key="3">
    <source>
        <dbReference type="ARBA" id="ARBA00022727"/>
    </source>
</evidence>
<evidence type="ECO:0000256" key="6">
    <source>
        <dbReference type="ARBA" id="ARBA00022840"/>
    </source>
</evidence>